<protein>
    <recommendedName>
        <fullName evidence="4">DUF3313 domain-containing protein</fullName>
    </recommendedName>
</protein>
<organism evidence="2 3">
    <name type="scientific">Castellaniella daejeonensis</name>
    <dbReference type="NCBI Taxonomy" id="659013"/>
    <lineage>
        <taxon>Bacteria</taxon>
        <taxon>Pseudomonadati</taxon>
        <taxon>Pseudomonadota</taxon>
        <taxon>Betaproteobacteria</taxon>
        <taxon>Burkholderiales</taxon>
        <taxon>Alcaligenaceae</taxon>
        <taxon>Castellaniella</taxon>
    </lineage>
</organism>
<dbReference type="RefSeq" id="WP_325125960.1">
    <property type="nucleotide sequence ID" value="NZ_BAAAFN010000006.1"/>
</dbReference>
<sequence>MRTRPAWLAAPLLALLAACSTAPTQPASSSPAPSGFLKDYSLLAPDPGNPDYRHYTAPGVSAGQYRSFIIDEPVFIINTHEAYGALSPGRLQAISDYYTSRLATALSRHYRVVREPGPGVARLRLAVVGLIETGPQFKLRDLVPAKALFNVARMAADKTPYVLQMSIESEAQDSVTGKLLGAAVDSRESRKTVTGREAPPSDDQVHDLIDYWVARFVARLDRANGYPAAADE</sequence>
<dbReference type="InterPro" id="IPR021747">
    <property type="entry name" value="DUF3313"/>
</dbReference>
<proteinExistence type="predicted"/>
<dbReference type="EMBL" id="BAAAFN010000006">
    <property type="protein sequence ID" value="GAA0221200.1"/>
    <property type="molecule type" value="Genomic_DNA"/>
</dbReference>
<dbReference type="PROSITE" id="PS51257">
    <property type="entry name" value="PROKAR_LIPOPROTEIN"/>
    <property type="match status" value="1"/>
</dbReference>
<evidence type="ECO:0000313" key="3">
    <source>
        <dbReference type="Proteomes" id="UP001501176"/>
    </source>
</evidence>
<feature type="signal peptide" evidence="1">
    <location>
        <begin position="1"/>
        <end position="22"/>
    </location>
</feature>
<feature type="chain" id="PRO_5047199467" description="DUF3313 domain-containing protein" evidence="1">
    <location>
        <begin position="23"/>
        <end position="232"/>
    </location>
</feature>
<accession>A0ABN0TGK1</accession>
<keyword evidence="1" id="KW-0732">Signal</keyword>
<comment type="caution">
    <text evidence="2">The sequence shown here is derived from an EMBL/GenBank/DDBJ whole genome shotgun (WGS) entry which is preliminary data.</text>
</comment>
<name>A0ABN0TGK1_9BURK</name>
<keyword evidence="3" id="KW-1185">Reference proteome</keyword>
<evidence type="ECO:0008006" key="4">
    <source>
        <dbReference type="Google" id="ProtNLM"/>
    </source>
</evidence>
<dbReference type="Pfam" id="PF11769">
    <property type="entry name" value="DUF3313"/>
    <property type="match status" value="1"/>
</dbReference>
<reference evidence="2 3" key="1">
    <citation type="journal article" date="2019" name="Int. J. Syst. Evol. Microbiol.">
        <title>The Global Catalogue of Microorganisms (GCM) 10K type strain sequencing project: providing services to taxonomists for standard genome sequencing and annotation.</title>
        <authorList>
            <consortium name="The Broad Institute Genomics Platform"/>
            <consortium name="The Broad Institute Genome Sequencing Center for Infectious Disease"/>
            <person name="Wu L."/>
            <person name="Ma J."/>
        </authorList>
    </citation>
    <scope>NUCLEOTIDE SEQUENCE [LARGE SCALE GENOMIC DNA]</scope>
    <source>
        <strain evidence="2 3">JCM 16240</strain>
    </source>
</reference>
<dbReference type="Proteomes" id="UP001501176">
    <property type="component" value="Unassembled WGS sequence"/>
</dbReference>
<gene>
    <name evidence="2" type="ORF">GCM10009125_07840</name>
</gene>
<evidence type="ECO:0000256" key="1">
    <source>
        <dbReference type="SAM" id="SignalP"/>
    </source>
</evidence>
<evidence type="ECO:0000313" key="2">
    <source>
        <dbReference type="EMBL" id="GAA0221200.1"/>
    </source>
</evidence>